<sequence>MRVPNRPDQRDVVRPRTTAEAVHRLVSRLTPRDRRIMRTVYRHRTLTTDQIAKLEFGSYASAKNRLLVLYRLRALERFRPWIPAGSAPWHYILDTPGAEILAAEHGRTAREWGYRRDQVLSVAYRSSLTHTIGTNAFFVDLQSHSRARHDVRLIWRTSAECMAQFDDVVRPDGAGQWEHRNEQVAFFLEYDTGTEPLRRLADKLDRYHELSRLTGHRGVVLFYLPSPTRQDNLHRYLGKHAPPVPAATAVHAAHPAEQVWTPIGSSRHYTLAGLGALTEPVEQPFLPEWDDPEEGAGG</sequence>
<evidence type="ECO:0000313" key="2">
    <source>
        <dbReference type="Proteomes" id="UP000572635"/>
    </source>
</evidence>
<dbReference type="InterPro" id="IPR025855">
    <property type="entry name" value="Replic_Relax"/>
</dbReference>
<dbReference type="AlphaFoldDB" id="A0A7W8QGC2"/>
<protein>
    <submittedName>
        <fullName evidence="1">DNA-binding CsgD family transcriptional regulator</fullName>
    </submittedName>
</protein>
<keyword evidence="1" id="KW-0238">DNA-binding</keyword>
<organism evidence="1 2">
    <name type="scientific">Nocardiopsis composta</name>
    <dbReference type="NCBI Taxonomy" id="157465"/>
    <lineage>
        <taxon>Bacteria</taxon>
        <taxon>Bacillati</taxon>
        <taxon>Actinomycetota</taxon>
        <taxon>Actinomycetes</taxon>
        <taxon>Streptosporangiales</taxon>
        <taxon>Nocardiopsidaceae</taxon>
        <taxon>Nocardiopsis</taxon>
    </lineage>
</organism>
<dbReference type="GO" id="GO:0003677">
    <property type="term" value="F:DNA binding"/>
    <property type="evidence" value="ECO:0007669"/>
    <property type="project" value="UniProtKB-KW"/>
</dbReference>
<name>A0A7W8QGC2_9ACTN</name>
<gene>
    <name evidence="1" type="ORF">HDA36_000031</name>
</gene>
<comment type="caution">
    <text evidence="1">The sequence shown here is derived from an EMBL/GenBank/DDBJ whole genome shotgun (WGS) entry which is preliminary data.</text>
</comment>
<proteinExistence type="predicted"/>
<dbReference type="Proteomes" id="UP000572635">
    <property type="component" value="Unassembled WGS sequence"/>
</dbReference>
<keyword evidence="2" id="KW-1185">Reference proteome</keyword>
<evidence type="ECO:0000313" key="1">
    <source>
        <dbReference type="EMBL" id="MBB5429947.1"/>
    </source>
</evidence>
<dbReference type="EMBL" id="JACHDB010000001">
    <property type="protein sequence ID" value="MBB5429947.1"/>
    <property type="molecule type" value="Genomic_DNA"/>
</dbReference>
<reference evidence="1 2" key="1">
    <citation type="submission" date="2020-08" db="EMBL/GenBank/DDBJ databases">
        <title>Sequencing the genomes of 1000 actinobacteria strains.</title>
        <authorList>
            <person name="Klenk H.-P."/>
        </authorList>
    </citation>
    <scope>NUCLEOTIDE SEQUENCE [LARGE SCALE GENOMIC DNA]</scope>
    <source>
        <strain evidence="1 2">DSM 44551</strain>
    </source>
</reference>
<dbReference type="Pfam" id="PF13814">
    <property type="entry name" value="Replic_Relax"/>
    <property type="match status" value="1"/>
</dbReference>
<accession>A0A7W8QGC2</accession>
<dbReference type="RefSeq" id="WP_184387442.1">
    <property type="nucleotide sequence ID" value="NZ_BAAAJD010000209.1"/>
</dbReference>